<dbReference type="InterPro" id="IPR001087">
    <property type="entry name" value="GDSL"/>
</dbReference>
<evidence type="ECO:0000313" key="3">
    <source>
        <dbReference type="EMBL" id="GJM88850.1"/>
    </source>
</evidence>
<reference evidence="4" key="2">
    <citation type="submission" date="2021-12" db="EMBL/GenBank/DDBJ databases">
        <title>Resequencing data analysis of finger millet.</title>
        <authorList>
            <person name="Hatakeyama M."/>
            <person name="Aluri S."/>
            <person name="Balachadran M.T."/>
            <person name="Sivarajan S.R."/>
            <person name="Poveda L."/>
            <person name="Shimizu-Inatsugi R."/>
            <person name="Schlapbach R."/>
            <person name="Sreeman S.M."/>
            <person name="Shimizu K.K."/>
        </authorList>
    </citation>
    <scope>NUCLEOTIDE SEQUENCE</scope>
</reference>
<evidence type="ECO:0000256" key="1">
    <source>
        <dbReference type="ARBA" id="ARBA00008668"/>
    </source>
</evidence>
<dbReference type="Gene3D" id="3.40.50.1110">
    <property type="entry name" value="SGNH hydrolase"/>
    <property type="match status" value="1"/>
</dbReference>
<comment type="caution">
    <text evidence="4">The sequence shown here is derived from an EMBL/GenBank/DDBJ whole genome shotgun (WGS) entry which is preliminary data.</text>
</comment>
<sequence length="369" mass="39550">MARATAITAVAFFLSAAVLLSSSPLAGAARATPRRSANNNNKHGIPAVFAFGDSTMDPGNNNRLITLVRADHAPYGRDFQDGRATGRFSDGKLITDYIVESLGIKDLLPAYHDPSLTVAEASTGVSFASGGSGLDDLTATTAMVSTFGSQIGDFQQLLRQIGSSKAADIAGKALYVLSAGTNDFAMYETLPLRAGSYPTVDQYSDYLVGKYQYYIKSLYNLGARNFMVAGLPPVGCLPMQKTVHLQQPLIVPGGCIEGQNAAAKRYNTKLKQTLKELETDSPGSTFAYVDVYGPLKDMAANPRKYGFTQTERGCCGTGLVEMGELCASMMPQCPSPAQYMFFDSVHPTQATYKALADQIVQSQMPKFVK</sequence>
<name>A0AAV5BS47_ELECO</name>
<feature type="signal peptide" evidence="2">
    <location>
        <begin position="1"/>
        <end position="28"/>
    </location>
</feature>
<dbReference type="InterPro" id="IPR036514">
    <property type="entry name" value="SGNH_hydro_sf"/>
</dbReference>
<dbReference type="Proteomes" id="UP001054889">
    <property type="component" value="Unassembled WGS sequence"/>
</dbReference>
<dbReference type="PANTHER" id="PTHR45642:SF145">
    <property type="entry name" value="OS05G0468500 PROTEIN"/>
    <property type="match status" value="1"/>
</dbReference>
<dbReference type="Pfam" id="PF00657">
    <property type="entry name" value="Lipase_GDSL"/>
    <property type="match status" value="1"/>
</dbReference>
<dbReference type="PANTHER" id="PTHR45642">
    <property type="entry name" value="GDSL ESTERASE/LIPASE EXL3"/>
    <property type="match status" value="1"/>
</dbReference>
<evidence type="ECO:0000313" key="5">
    <source>
        <dbReference type="Proteomes" id="UP001054889"/>
    </source>
</evidence>
<dbReference type="GO" id="GO:0016788">
    <property type="term" value="F:hydrolase activity, acting on ester bonds"/>
    <property type="evidence" value="ECO:0007669"/>
    <property type="project" value="InterPro"/>
</dbReference>
<keyword evidence="5" id="KW-1185">Reference proteome</keyword>
<dbReference type="InterPro" id="IPR050592">
    <property type="entry name" value="GDSL_lipolytic_enzyme"/>
</dbReference>
<proteinExistence type="inferred from homology"/>
<dbReference type="SUPFAM" id="SSF52266">
    <property type="entry name" value="SGNH hydrolase"/>
    <property type="match status" value="1"/>
</dbReference>
<gene>
    <name evidence="4" type="primary">ga05422</name>
    <name evidence="3" type="synonym">ga04969</name>
    <name evidence="3" type="ORF">PR202_ga04969</name>
    <name evidence="4" type="ORF">PR202_ga05422</name>
</gene>
<organism evidence="4 5">
    <name type="scientific">Eleusine coracana subsp. coracana</name>
    <dbReference type="NCBI Taxonomy" id="191504"/>
    <lineage>
        <taxon>Eukaryota</taxon>
        <taxon>Viridiplantae</taxon>
        <taxon>Streptophyta</taxon>
        <taxon>Embryophyta</taxon>
        <taxon>Tracheophyta</taxon>
        <taxon>Spermatophyta</taxon>
        <taxon>Magnoliopsida</taxon>
        <taxon>Liliopsida</taxon>
        <taxon>Poales</taxon>
        <taxon>Poaceae</taxon>
        <taxon>PACMAD clade</taxon>
        <taxon>Chloridoideae</taxon>
        <taxon>Cynodonteae</taxon>
        <taxon>Eleusininae</taxon>
        <taxon>Eleusine</taxon>
    </lineage>
</organism>
<comment type="similarity">
    <text evidence="1">Belongs to the 'GDSL' lipolytic enzyme family.</text>
</comment>
<dbReference type="EMBL" id="BQKI01000002">
    <property type="protein sequence ID" value="GJM88850.1"/>
    <property type="molecule type" value="Genomic_DNA"/>
</dbReference>
<reference evidence="4" key="1">
    <citation type="journal article" date="2018" name="DNA Res.">
        <title>Multiple hybrid de novo genome assembly of finger millet, an orphan allotetraploid crop.</title>
        <authorList>
            <person name="Hatakeyama M."/>
            <person name="Aluri S."/>
            <person name="Balachadran M.T."/>
            <person name="Sivarajan S.R."/>
            <person name="Patrignani A."/>
            <person name="Gruter S."/>
            <person name="Poveda L."/>
            <person name="Shimizu-Inatsugi R."/>
            <person name="Baeten J."/>
            <person name="Francoijs K.J."/>
            <person name="Nataraja K.N."/>
            <person name="Reddy Y.A.N."/>
            <person name="Phadnis S."/>
            <person name="Ravikumar R.L."/>
            <person name="Schlapbach R."/>
            <person name="Sreeman S.M."/>
            <person name="Shimizu K.K."/>
        </authorList>
    </citation>
    <scope>NUCLEOTIDE SEQUENCE</scope>
</reference>
<feature type="chain" id="PRO_5044714540" description="GDSL esterase/lipase" evidence="2">
    <location>
        <begin position="29"/>
        <end position="369"/>
    </location>
</feature>
<dbReference type="InterPro" id="IPR035669">
    <property type="entry name" value="SGNH_plant_lipase-like"/>
</dbReference>
<dbReference type="CDD" id="cd01837">
    <property type="entry name" value="SGNH_plant_lipase_like"/>
    <property type="match status" value="1"/>
</dbReference>
<keyword evidence="2" id="KW-0732">Signal</keyword>
<evidence type="ECO:0000256" key="2">
    <source>
        <dbReference type="SAM" id="SignalP"/>
    </source>
</evidence>
<accession>A0AAV5BS47</accession>
<protein>
    <recommendedName>
        <fullName evidence="6">GDSL esterase/lipase</fullName>
    </recommendedName>
</protein>
<evidence type="ECO:0008006" key="6">
    <source>
        <dbReference type="Google" id="ProtNLM"/>
    </source>
</evidence>
<evidence type="ECO:0000313" key="4">
    <source>
        <dbReference type="EMBL" id="GJM89251.1"/>
    </source>
</evidence>
<dbReference type="EMBL" id="BQKI01000002">
    <property type="protein sequence ID" value="GJM89251.1"/>
    <property type="molecule type" value="Genomic_DNA"/>
</dbReference>
<dbReference type="AlphaFoldDB" id="A0AAV5BS47"/>